<accession>A5BI52</accession>
<dbReference type="AlphaFoldDB" id="A5BI52"/>
<dbReference type="EMBL" id="AM460273">
    <property type="protein sequence ID" value="CAN74616.1"/>
    <property type="molecule type" value="Genomic_DNA"/>
</dbReference>
<organism evidence="1">
    <name type="scientific">Vitis vinifera</name>
    <name type="common">Grape</name>
    <dbReference type="NCBI Taxonomy" id="29760"/>
    <lineage>
        <taxon>Eukaryota</taxon>
        <taxon>Viridiplantae</taxon>
        <taxon>Streptophyta</taxon>
        <taxon>Embryophyta</taxon>
        <taxon>Tracheophyta</taxon>
        <taxon>Spermatophyta</taxon>
        <taxon>Magnoliopsida</taxon>
        <taxon>eudicotyledons</taxon>
        <taxon>Gunneridae</taxon>
        <taxon>Pentapetalae</taxon>
        <taxon>rosids</taxon>
        <taxon>Vitales</taxon>
        <taxon>Vitaceae</taxon>
        <taxon>Viteae</taxon>
        <taxon>Vitis</taxon>
    </lineage>
</organism>
<sequence>MARPWACLRHTTRLKYTHMGFTTCVVCTPWPQRHGAWYGLPPPRAGTRAPKPCVVSKLMKPWAQCHGLMAPIADLHSTRAQCPMHQEGLAMDAMSWLVAGKLGSKQQAQAIGT</sequence>
<name>A5BI52_VITVI</name>
<protein>
    <submittedName>
        <fullName evidence="1">Uncharacterized protein</fullName>
    </submittedName>
</protein>
<evidence type="ECO:0000313" key="1">
    <source>
        <dbReference type="EMBL" id="CAN74616.1"/>
    </source>
</evidence>
<gene>
    <name evidence="1" type="ORF">VITISV_002218</name>
</gene>
<reference evidence="1" key="1">
    <citation type="journal article" date="2007" name="PLoS ONE">
        <title>The first genome sequence of an elite grapevine cultivar (Pinot noir Vitis vinifera L.): coping with a highly heterozygous genome.</title>
        <authorList>
            <person name="Velasco R."/>
            <person name="Zharkikh A."/>
            <person name="Troggio M."/>
            <person name="Cartwright D.A."/>
            <person name="Cestaro A."/>
            <person name="Pruss D."/>
            <person name="Pindo M."/>
            <person name="FitzGerald L.M."/>
            <person name="Vezzulli S."/>
            <person name="Reid J."/>
            <person name="Malacarne G."/>
            <person name="Iliev D."/>
            <person name="Coppola G."/>
            <person name="Wardell B."/>
            <person name="Micheletti D."/>
            <person name="Macalma T."/>
            <person name="Facci M."/>
            <person name="Mitchell J.T."/>
            <person name="Perazzolli M."/>
            <person name="Eldredge G."/>
            <person name="Gatto P."/>
            <person name="Oyzerski R."/>
            <person name="Moretto M."/>
            <person name="Gutin N."/>
            <person name="Stefanini M."/>
            <person name="Chen Y."/>
            <person name="Segala C."/>
            <person name="Davenport C."/>
            <person name="Dematte L."/>
            <person name="Mraz A."/>
            <person name="Battilana J."/>
            <person name="Stormo K."/>
            <person name="Costa F."/>
            <person name="Tao Q."/>
            <person name="Si-Ammour A."/>
            <person name="Harkins T."/>
            <person name="Lackey A."/>
            <person name="Perbost C."/>
            <person name="Taillon B."/>
            <person name="Stella A."/>
            <person name="Solovyev V."/>
            <person name="Fawcett J.A."/>
            <person name="Sterck L."/>
            <person name="Vandepoele K."/>
            <person name="Grando S.M."/>
            <person name="Toppo S."/>
            <person name="Moser C."/>
            <person name="Lanchbury J."/>
            <person name="Bogden R."/>
            <person name="Skolnick M."/>
            <person name="Sgaramella V."/>
            <person name="Bhatnagar S.K."/>
            <person name="Fontana P."/>
            <person name="Gutin A."/>
            <person name="Van de Peer Y."/>
            <person name="Salamini F."/>
            <person name="Viola R."/>
        </authorList>
    </citation>
    <scope>NUCLEOTIDE SEQUENCE</scope>
</reference>
<proteinExistence type="predicted"/>